<protein>
    <submittedName>
        <fullName evidence="1">Uncharacterized protein</fullName>
    </submittedName>
</protein>
<evidence type="ECO:0000313" key="1">
    <source>
        <dbReference type="EMBL" id="SCD21771.1"/>
    </source>
</evidence>
<dbReference type="RefSeq" id="WP_019541003.1">
    <property type="nucleotide sequence ID" value="NZ_LT605205.1"/>
</dbReference>
<proteinExistence type="predicted"/>
<gene>
    <name evidence="1" type="ORF">PSM36_2982</name>
</gene>
<evidence type="ECO:0000313" key="2">
    <source>
        <dbReference type="Proteomes" id="UP000187464"/>
    </source>
</evidence>
<dbReference type="Proteomes" id="UP000187464">
    <property type="component" value="Chromosome I"/>
</dbReference>
<sequence length="60" mass="6846">MENTIIKVDYSVRKEIMKLLNVTYPTIRKALNGKTNTELSKRIRQTAIAKGGVELKIIDK</sequence>
<dbReference type="KEGG" id="psac:PSM36_2982"/>
<organism evidence="1 2">
    <name type="scientific">Proteiniphilum saccharofermentans</name>
    <dbReference type="NCBI Taxonomy" id="1642647"/>
    <lineage>
        <taxon>Bacteria</taxon>
        <taxon>Pseudomonadati</taxon>
        <taxon>Bacteroidota</taxon>
        <taxon>Bacteroidia</taxon>
        <taxon>Bacteroidales</taxon>
        <taxon>Dysgonomonadaceae</taxon>
        <taxon>Proteiniphilum</taxon>
    </lineage>
</organism>
<reference evidence="2" key="1">
    <citation type="submission" date="2016-08" db="EMBL/GenBank/DDBJ databases">
        <authorList>
            <person name="Wibberg D."/>
        </authorList>
    </citation>
    <scope>NUCLEOTIDE SEQUENCE [LARGE SCALE GENOMIC DNA]</scope>
</reference>
<keyword evidence="2" id="KW-1185">Reference proteome</keyword>
<dbReference type="STRING" id="1642647.PSM36_2982"/>
<name>A0A1R3T220_9BACT</name>
<dbReference type="EMBL" id="LT605205">
    <property type="protein sequence ID" value="SCD21771.1"/>
    <property type="molecule type" value="Genomic_DNA"/>
</dbReference>
<dbReference type="AlphaFoldDB" id="A0A1R3T220"/>
<accession>A0A1R3T220</accession>